<dbReference type="Pfam" id="PF13715">
    <property type="entry name" value="CarbopepD_reg_2"/>
    <property type="match status" value="1"/>
</dbReference>
<dbReference type="GO" id="GO:0015344">
    <property type="term" value="F:siderophore uptake transmembrane transporter activity"/>
    <property type="evidence" value="ECO:0007669"/>
    <property type="project" value="TreeGrafter"/>
</dbReference>
<dbReference type="SUPFAM" id="SSF56935">
    <property type="entry name" value="Porins"/>
    <property type="match status" value="1"/>
</dbReference>
<evidence type="ECO:0000259" key="11">
    <source>
        <dbReference type="Pfam" id="PF07715"/>
    </source>
</evidence>
<keyword evidence="13" id="KW-1185">Reference proteome</keyword>
<evidence type="ECO:0000256" key="7">
    <source>
        <dbReference type="ARBA" id="ARBA00023136"/>
    </source>
</evidence>
<dbReference type="Gene3D" id="2.60.40.1120">
    <property type="entry name" value="Carboxypeptidase-like, regulatory domain"/>
    <property type="match status" value="1"/>
</dbReference>
<dbReference type="PROSITE" id="PS52016">
    <property type="entry name" value="TONB_DEPENDENT_REC_3"/>
    <property type="match status" value="1"/>
</dbReference>
<evidence type="ECO:0000256" key="2">
    <source>
        <dbReference type="ARBA" id="ARBA00022448"/>
    </source>
</evidence>
<comment type="subcellular location">
    <subcellularLocation>
        <location evidence="1 9">Cell outer membrane</location>
        <topology evidence="1 9">Multi-pass membrane protein</topology>
    </subcellularLocation>
</comment>
<evidence type="ECO:0000256" key="10">
    <source>
        <dbReference type="SAM" id="SignalP"/>
    </source>
</evidence>
<dbReference type="SUPFAM" id="SSF49464">
    <property type="entry name" value="Carboxypeptidase regulatory domain-like"/>
    <property type="match status" value="1"/>
</dbReference>
<dbReference type="Gene3D" id="2.40.170.20">
    <property type="entry name" value="TonB-dependent receptor, beta-barrel domain"/>
    <property type="match status" value="1"/>
</dbReference>
<dbReference type="PANTHER" id="PTHR30069">
    <property type="entry name" value="TONB-DEPENDENT OUTER MEMBRANE RECEPTOR"/>
    <property type="match status" value="1"/>
</dbReference>
<keyword evidence="6" id="KW-0798">TonB box</keyword>
<accession>A0A9X1V4F7</accession>
<evidence type="ECO:0000313" key="12">
    <source>
        <dbReference type="EMBL" id="MCH4822614.1"/>
    </source>
</evidence>
<keyword evidence="8 9" id="KW-0998">Cell outer membrane</keyword>
<dbReference type="InterPro" id="IPR039426">
    <property type="entry name" value="TonB-dep_rcpt-like"/>
</dbReference>
<dbReference type="AlphaFoldDB" id="A0A9X1V4F7"/>
<evidence type="ECO:0000313" key="13">
    <source>
        <dbReference type="Proteomes" id="UP001139226"/>
    </source>
</evidence>
<evidence type="ECO:0000256" key="8">
    <source>
        <dbReference type="ARBA" id="ARBA00023237"/>
    </source>
</evidence>
<keyword evidence="5 10" id="KW-0732">Signal</keyword>
<name>A0A9X1V4F7_9FLAO</name>
<comment type="caution">
    <text evidence="12">The sequence shown here is derived from an EMBL/GenBank/DDBJ whole genome shotgun (WGS) entry which is preliminary data.</text>
</comment>
<dbReference type="EMBL" id="JAKVTV010000001">
    <property type="protein sequence ID" value="MCH4822614.1"/>
    <property type="molecule type" value="Genomic_DNA"/>
</dbReference>
<feature type="signal peptide" evidence="10">
    <location>
        <begin position="1"/>
        <end position="18"/>
    </location>
</feature>
<dbReference type="InterPro" id="IPR012910">
    <property type="entry name" value="Plug_dom"/>
</dbReference>
<organism evidence="12 13">
    <name type="scientific">Christiangramia lutea</name>
    <dbReference type="NCBI Taxonomy" id="1607951"/>
    <lineage>
        <taxon>Bacteria</taxon>
        <taxon>Pseudomonadati</taxon>
        <taxon>Bacteroidota</taxon>
        <taxon>Flavobacteriia</taxon>
        <taxon>Flavobacteriales</taxon>
        <taxon>Flavobacteriaceae</taxon>
        <taxon>Christiangramia</taxon>
    </lineage>
</organism>
<keyword evidence="3 9" id="KW-1134">Transmembrane beta strand</keyword>
<protein>
    <submittedName>
        <fullName evidence="12">TonB-dependent receptor</fullName>
    </submittedName>
</protein>
<keyword evidence="12" id="KW-0675">Receptor</keyword>
<dbReference type="GO" id="GO:0044718">
    <property type="term" value="P:siderophore transmembrane transport"/>
    <property type="evidence" value="ECO:0007669"/>
    <property type="project" value="TreeGrafter"/>
</dbReference>
<dbReference type="InterPro" id="IPR010917">
    <property type="entry name" value="TonB_rcpt_CS"/>
</dbReference>
<dbReference type="InterPro" id="IPR008969">
    <property type="entry name" value="CarboxyPept-like_regulatory"/>
</dbReference>
<dbReference type="RefSeq" id="WP_240712739.1">
    <property type="nucleotide sequence ID" value="NZ_JAKVTV010000001.1"/>
</dbReference>
<reference evidence="12" key="1">
    <citation type="submission" date="2022-03" db="EMBL/GenBank/DDBJ databases">
        <title>Gramella crocea sp. nov., isolated from activated sludge of a seafood processing plant.</title>
        <authorList>
            <person name="Zhang X."/>
        </authorList>
    </citation>
    <scope>NUCLEOTIDE SEQUENCE</scope>
    <source>
        <strain evidence="12">YJ019</strain>
    </source>
</reference>
<evidence type="ECO:0000256" key="1">
    <source>
        <dbReference type="ARBA" id="ARBA00004571"/>
    </source>
</evidence>
<dbReference type="GO" id="GO:0009279">
    <property type="term" value="C:cell outer membrane"/>
    <property type="evidence" value="ECO:0007669"/>
    <property type="project" value="UniProtKB-SubCell"/>
</dbReference>
<dbReference type="InterPro" id="IPR037066">
    <property type="entry name" value="Plug_dom_sf"/>
</dbReference>
<feature type="domain" description="TonB-dependent receptor plug" evidence="11">
    <location>
        <begin position="118"/>
        <end position="227"/>
    </location>
</feature>
<evidence type="ECO:0000256" key="6">
    <source>
        <dbReference type="ARBA" id="ARBA00023077"/>
    </source>
</evidence>
<feature type="chain" id="PRO_5040979634" evidence="10">
    <location>
        <begin position="19"/>
        <end position="913"/>
    </location>
</feature>
<dbReference type="PROSITE" id="PS01156">
    <property type="entry name" value="TONB_DEPENDENT_REC_2"/>
    <property type="match status" value="1"/>
</dbReference>
<evidence type="ECO:0000256" key="5">
    <source>
        <dbReference type="ARBA" id="ARBA00022729"/>
    </source>
</evidence>
<comment type="similarity">
    <text evidence="9">Belongs to the TonB-dependent receptor family.</text>
</comment>
<dbReference type="Proteomes" id="UP001139226">
    <property type="component" value="Unassembled WGS sequence"/>
</dbReference>
<dbReference type="Pfam" id="PF07715">
    <property type="entry name" value="Plug"/>
    <property type="match status" value="1"/>
</dbReference>
<keyword evidence="2 9" id="KW-0813">Transport</keyword>
<proteinExistence type="inferred from homology"/>
<evidence type="ECO:0000256" key="9">
    <source>
        <dbReference type="PROSITE-ProRule" id="PRU01360"/>
    </source>
</evidence>
<keyword evidence="7 9" id="KW-0472">Membrane</keyword>
<gene>
    <name evidence="12" type="ORF">ML462_05460</name>
</gene>
<dbReference type="PANTHER" id="PTHR30069:SF28">
    <property type="entry name" value="TONB-DEPENDENT RECEPTOR YNCD-RELATED"/>
    <property type="match status" value="1"/>
</dbReference>
<sequence>MRKLLLLAMLFASATIFAQGTITGTVMDSEMDGPLPGANVMVVGTQQGAMTDFDGKFSLDVEDASGKIRISFVGYEPKTVQFNVSAGQTVNLGQITLSPDANALSEVVVMGVADLAKDRQTPVAVSTIRSAEIQEKLGNQEFPEILNTTPSIYATKQGGGFGDSRITIRGFDTQNSAVMINGIPVNDMENGQVYWSNWAGLSDVTSAIQVQRGLGSSKLAVSSVGGTINVVTRSSQMSEGGMVQASAGNDGYLKTLASYNTGLSDNGWSGSFLLSRTSGDGYVNGTSFEAYNYYIGVGYKANEDHEFNFMLTGAPQQHNQRGFFTPLSSYLEYGENGEPNEKYNPDFGYRNGEEFTFSGNFYHKPVASLSWEWDISSLSKLSTSAYASFGRGGSIGSIGRINGRQSFALPLTDDGLLPIDDIFAWNSGQDVPAFGDPRQPYSGEGQYQGDFVNSGNQDRSGENGISQRSSVNSHNWFGVISNFETELTDKITLDLGADLRSYKGFHYRRLVDLMGADIYRSEADQNNPNRFLSETYDPTISNTLNVFKSIDDEEKIDYYNIGYVRWAGVFGQLEYVGDRVSAFVQGSLSNQGFAREEFFNETPPEKTDFENILGGNIKGGMNFNIDEKHNVFGNIGYYSKQPLFDAVYINFGNTLNPNLTNEKVFGIELGYGFRSQYFNANVNAYRTSWADRFESDAATFVFNEGQPDENEIRGTANLLGITQVHTGFEFDFYGRIGNKLRWNGMVSVGNWEYKDDVRASYFDENQNPIPGVDDAVLSLDGVKVGNAAQFTASAGADYQIIDNLSVDATYRFADNLYADFDATDALDDPNFEVFELPSFGLLDLGASYGLDLGENRLNFRVNVNNVTDNIYMSESNTNILAGPEDDTYDGVNTRNNVFFGWGRTWNASVSFNF</sequence>
<evidence type="ECO:0000256" key="3">
    <source>
        <dbReference type="ARBA" id="ARBA00022452"/>
    </source>
</evidence>
<keyword evidence="4 9" id="KW-0812">Transmembrane</keyword>
<dbReference type="InterPro" id="IPR036942">
    <property type="entry name" value="Beta-barrel_TonB_sf"/>
</dbReference>
<dbReference type="Gene3D" id="2.170.130.10">
    <property type="entry name" value="TonB-dependent receptor, plug domain"/>
    <property type="match status" value="1"/>
</dbReference>
<evidence type="ECO:0000256" key="4">
    <source>
        <dbReference type="ARBA" id="ARBA00022692"/>
    </source>
</evidence>